<feature type="transmembrane region" description="Helical" evidence="2">
    <location>
        <begin position="38"/>
        <end position="59"/>
    </location>
</feature>
<name>A0A1I4Z791_9PROT</name>
<evidence type="ECO:0000313" key="4">
    <source>
        <dbReference type="Proteomes" id="UP000183107"/>
    </source>
</evidence>
<keyword evidence="2" id="KW-0472">Membrane</keyword>
<evidence type="ECO:0000256" key="1">
    <source>
        <dbReference type="SAM" id="MobiDB-lite"/>
    </source>
</evidence>
<accession>A0A1I4Z791</accession>
<organism evidence="3 4">
    <name type="scientific">Nitrosospira briensis</name>
    <dbReference type="NCBI Taxonomy" id="35799"/>
    <lineage>
        <taxon>Bacteria</taxon>
        <taxon>Pseudomonadati</taxon>
        <taxon>Pseudomonadota</taxon>
        <taxon>Betaproteobacteria</taxon>
        <taxon>Nitrosomonadales</taxon>
        <taxon>Nitrosomonadaceae</taxon>
        <taxon>Nitrosospira</taxon>
    </lineage>
</organism>
<dbReference type="OrthoDB" id="5393896at2"/>
<feature type="region of interest" description="Disordered" evidence="1">
    <location>
        <begin position="260"/>
        <end position="284"/>
    </location>
</feature>
<protein>
    <submittedName>
        <fullName evidence="3">Uncharacterized protein</fullName>
    </submittedName>
</protein>
<gene>
    <name evidence="3" type="ORF">SAMN05216386_1068</name>
</gene>
<feature type="transmembrane region" description="Helical" evidence="2">
    <location>
        <begin position="71"/>
        <end position="93"/>
    </location>
</feature>
<sequence length="370" mass="41535">MYRRPMLRGLAAEAMAGSLLWLSGSGWAASSIANLALLAAVALHSISCYFFARGFWLLLPRRYKLPVRESLAFLFVFLWILPVVGALGVWWSVATALRRPRSRSSKNVKTVVLPELPFSPPAIFPVPPYSEGALRQIVHFAGRPLKRLKAVMATRHMAPREAMVVWSKATRDPVDDVRLLAYAMRDDNEKKLIDRILTLTEALPEVPLRMQHSYHKTIAALCWELVYHRLVQGAVRQHWLQTARHHMELVLLPSSHAPASVPPASARPAVPASTDGPDRSSTSPAFHTIDANSWLLYGRILLESGDLASARQAFTSARAGGMEEQKILPWLAETAFRERKFSDVRRYLSALTRPGEKGRELALVKAWWNR</sequence>
<dbReference type="RefSeq" id="WP_074795258.1">
    <property type="nucleotide sequence ID" value="NZ_FOVJ01000001.1"/>
</dbReference>
<feature type="compositionally biased region" description="Low complexity" evidence="1">
    <location>
        <begin position="260"/>
        <end position="273"/>
    </location>
</feature>
<evidence type="ECO:0000256" key="2">
    <source>
        <dbReference type="SAM" id="Phobius"/>
    </source>
</evidence>
<proteinExistence type="predicted"/>
<evidence type="ECO:0000313" key="3">
    <source>
        <dbReference type="EMBL" id="SFN46145.1"/>
    </source>
</evidence>
<dbReference type="AlphaFoldDB" id="A0A1I4Z791"/>
<keyword evidence="2" id="KW-0812">Transmembrane</keyword>
<dbReference type="EMBL" id="FOVJ01000001">
    <property type="protein sequence ID" value="SFN46145.1"/>
    <property type="molecule type" value="Genomic_DNA"/>
</dbReference>
<reference evidence="4" key="1">
    <citation type="submission" date="2016-10" db="EMBL/GenBank/DDBJ databases">
        <authorList>
            <person name="Varghese N."/>
        </authorList>
    </citation>
    <scope>NUCLEOTIDE SEQUENCE [LARGE SCALE GENOMIC DNA]</scope>
    <source>
        <strain evidence="4">Nsp8</strain>
    </source>
</reference>
<keyword evidence="2" id="KW-1133">Transmembrane helix</keyword>
<dbReference type="Proteomes" id="UP000183107">
    <property type="component" value="Unassembled WGS sequence"/>
</dbReference>
<keyword evidence="4" id="KW-1185">Reference proteome</keyword>